<evidence type="ECO:0000313" key="3">
    <source>
        <dbReference type="Proteomes" id="UP000022910"/>
    </source>
</evidence>
<name>A0A015N0Y5_RHIIW</name>
<proteinExistence type="predicted"/>
<evidence type="ECO:0000256" key="1">
    <source>
        <dbReference type="SAM" id="MobiDB-lite"/>
    </source>
</evidence>
<dbReference type="AlphaFoldDB" id="A0A015N0Y5"/>
<comment type="caution">
    <text evidence="2">The sequence shown here is derived from an EMBL/GenBank/DDBJ whole genome shotgun (WGS) entry which is preliminary data.</text>
</comment>
<protein>
    <submittedName>
        <fullName evidence="2">Uncharacterized protein</fullName>
    </submittedName>
</protein>
<dbReference type="OrthoDB" id="2435300at2759"/>
<evidence type="ECO:0000313" key="2">
    <source>
        <dbReference type="EMBL" id="EXX72713.1"/>
    </source>
</evidence>
<feature type="compositionally biased region" description="Basic and acidic residues" evidence="1">
    <location>
        <begin position="125"/>
        <end position="138"/>
    </location>
</feature>
<feature type="compositionally biased region" description="Low complexity" evidence="1">
    <location>
        <begin position="23"/>
        <end position="40"/>
    </location>
</feature>
<keyword evidence="3" id="KW-1185">Reference proteome</keyword>
<dbReference type="HOGENOM" id="CLU_1705178_0_0_1"/>
<dbReference type="Proteomes" id="UP000022910">
    <property type="component" value="Unassembled WGS sequence"/>
</dbReference>
<reference evidence="2 3" key="1">
    <citation type="submission" date="2014-02" db="EMBL/GenBank/DDBJ databases">
        <title>Single nucleus genome sequencing reveals high similarity among nuclei of an endomycorrhizal fungus.</title>
        <authorList>
            <person name="Lin K."/>
            <person name="Geurts R."/>
            <person name="Zhang Z."/>
            <person name="Limpens E."/>
            <person name="Saunders D.G."/>
            <person name="Mu D."/>
            <person name="Pang E."/>
            <person name="Cao H."/>
            <person name="Cha H."/>
            <person name="Lin T."/>
            <person name="Zhou Q."/>
            <person name="Shang Y."/>
            <person name="Li Y."/>
            <person name="Ivanov S."/>
            <person name="Sharma T."/>
            <person name="Velzen R.V."/>
            <person name="Ruijter N.D."/>
            <person name="Aanen D.K."/>
            <person name="Win J."/>
            <person name="Kamoun S."/>
            <person name="Bisseling T."/>
            <person name="Huang S."/>
        </authorList>
    </citation>
    <scope>NUCLEOTIDE SEQUENCE [LARGE SCALE GENOMIC DNA]</scope>
    <source>
        <strain evidence="3">DAOM197198w</strain>
    </source>
</reference>
<gene>
    <name evidence="2" type="ORF">RirG_066720</name>
</gene>
<sequence length="154" mass="19157">MGNVLSLMDQPDDETYAPRYHNPQQHQTQYPLYTTTTTRQSSAPYHNMLTSTEEESTRQSYEQLRYERLRRERVKRKELEKFEIEQEEYAKKLREQESLERLRLKDERERHRTHDINNDMSYQFNKKEQNKDFRSNPDIRQHVEYDSYDRQIRY</sequence>
<feature type="region of interest" description="Disordered" evidence="1">
    <location>
        <begin position="1"/>
        <end position="61"/>
    </location>
</feature>
<organism evidence="2 3">
    <name type="scientific">Rhizophagus irregularis (strain DAOM 197198w)</name>
    <name type="common">Glomus intraradices</name>
    <dbReference type="NCBI Taxonomy" id="1432141"/>
    <lineage>
        <taxon>Eukaryota</taxon>
        <taxon>Fungi</taxon>
        <taxon>Fungi incertae sedis</taxon>
        <taxon>Mucoromycota</taxon>
        <taxon>Glomeromycotina</taxon>
        <taxon>Glomeromycetes</taxon>
        <taxon>Glomerales</taxon>
        <taxon>Glomeraceae</taxon>
        <taxon>Rhizophagus</taxon>
    </lineage>
</organism>
<feature type="region of interest" description="Disordered" evidence="1">
    <location>
        <begin position="110"/>
        <end position="138"/>
    </location>
</feature>
<dbReference type="EMBL" id="JEMT01015110">
    <property type="protein sequence ID" value="EXX72713.1"/>
    <property type="molecule type" value="Genomic_DNA"/>
</dbReference>
<accession>A0A015N0Y5</accession>
<feature type="compositionally biased region" description="Polar residues" evidence="1">
    <location>
        <begin position="41"/>
        <end position="51"/>
    </location>
</feature>